<reference evidence="1 2" key="1">
    <citation type="submission" date="2019-05" db="EMBL/GenBank/DDBJ databases">
        <authorList>
            <person name="Zhou X."/>
        </authorList>
    </citation>
    <scope>NUCLEOTIDE SEQUENCE [LARGE SCALE GENOMIC DNA]</scope>
    <source>
        <strain evidence="1 2">DSM 432</strain>
    </source>
</reference>
<organism evidence="1 2">
    <name type="scientific">Xanthobacter autotrophicus</name>
    <dbReference type="NCBI Taxonomy" id="280"/>
    <lineage>
        <taxon>Bacteria</taxon>
        <taxon>Pseudomonadati</taxon>
        <taxon>Pseudomonadota</taxon>
        <taxon>Alphaproteobacteria</taxon>
        <taxon>Hyphomicrobiales</taxon>
        <taxon>Xanthobacteraceae</taxon>
        <taxon>Xanthobacter</taxon>
    </lineage>
</organism>
<comment type="caution">
    <text evidence="1">The sequence shown here is derived from an EMBL/GenBank/DDBJ whole genome shotgun (WGS) entry which is preliminary data.</text>
</comment>
<dbReference type="RefSeq" id="WP_138401386.1">
    <property type="nucleotide sequence ID" value="NZ_JBAFVI010000007.1"/>
</dbReference>
<name>A0A6C1KAT1_XANAU</name>
<proteinExistence type="predicted"/>
<dbReference type="Proteomes" id="UP000305131">
    <property type="component" value="Unassembled WGS sequence"/>
</dbReference>
<evidence type="ECO:0000313" key="1">
    <source>
        <dbReference type="EMBL" id="TLX40871.1"/>
    </source>
</evidence>
<dbReference type="OrthoDB" id="9812367at2"/>
<sequence>MSALAKRIELPVEEVRVQKADDVLIHVRFSPSAEVLTIDRLPEGVAPKAWFERLFLSAAPYYRTLSNGRGFFRIPAEAFATV</sequence>
<protein>
    <submittedName>
        <fullName evidence="1">Uncharacterized protein</fullName>
    </submittedName>
</protein>
<accession>A0A6C1KAT1</accession>
<dbReference type="AlphaFoldDB" id="A0A6C1KAT1"/>
<gene>
    <name evidence="1" type="ORF">FBQ73_20670</name>
</gene>
<evidence type="ECO:0000313" key="2">
    <source>
        <dbReference type="Proteomes" id="UP000305131"/>
    </source>
</evidence>
<dbReference type="GeneID" id="95775871"/>
<dbReference type="EMBL" id="VAUP01000041">
    <property type="protein sequence ID" value="TLX40871.1"/>
    <property type="molecule type" value="Genomic_DNA"/>
</dbReference>